<dbReference type="EMBL" id="QXGD01000582">
    <property type="protein sequence ID" value="KAE9232986.1"/>
    <property type="molecule type" value="Genomic_DNA"/>
</dbReference>
<dbReference type="AlphaFoldDB" id="A0A6A3Z9R5"/>
<comment type="caution">
    <text evidence="1">The sequence shown here is derived from an EMBL/GenBank/DDBJ whole genome shotgun (WGS) entry which is preliminary data.</text>
</comment>
<dbReference type="Proteomes" id="UP000440367">
    <property type="component" value="Unassembled WGS sequence"/>
</dbReference>
<sequence length="157" mass="18050">MPSSRMPKSMAEKKEVVQWIEKNGGVPTPAAVYFKNERDWKVSEAQVRYWWKQRTAIKATPALRSRLSGAGAKPRLFEIEDILFDQMTSLSARWQQLGFLQDLEIGMWRGTTFIGELFCSKWNERIEESADDVSDNGGALSEDCFDEFTIWDSEESV</sequence>
<accession>A0A6A3Z9R5</accession>
<organism evidence="1 2">
    <name type="scientific">Phytophthora fragariae</name>
    <dbReference type="NCBI Taxonomy" id="53985"/>
    <lineage>
        <taxon>Eukaryota</taxon>
        <taxon>Sar</taxon>
        <taxon>Stramenopiles</taxon>
        <taxon>Oomycota</taxon>
        <taxon>Peronosporomycetes</taxon>
        <taxon>Peronosporales</taxon>
        <taxon>Peronosporaceae</taxon>
        <taxon>Phytophthora</taxon>
    </lineage>
</organism>
<protein>
    <recommendedName>
        <fullName evidence="3">HTH CENPB-type domain-containing protein</fullName>
    </recommendedName>
</protein>
<name>A0A6A3Z9R5_9STRA</name>
<evidence type="ECO:0008006" key="3">
    <source>
        <dbReference type="Google" id="ProtNLM"/>
    </source>
</evidence>
<proteinExistence type="predicted"/>
<evidence type="ECO:0000313" key="1">
    <source>
        <dbReference type="EMBL" id="KAE9232986.1"/>
    </source>
</evidence>
<reference evidence="1 2" key="1">
    <citation type="submission" date="2018-08" db="EMBL/GenBank/DDBJ databases">
        <title>Genomic investigation of the strawberry pathogen Phytophthora fragariae indicates pathogenicity is determined by transcriptional variation in three key races.</title>
        <authorList>
            <person name="Adams T.M."/>
            <person name="Armitage A.D."/>
            <person name="Sobczyk M.K."/>
            <person name="Bates H.J."/>
            <person name="Dunwell J.M."/>
            <person name="Nellist C.F."/>
            <person name="Harrison R.J."/>
        </authorList>
    </citation>
    <scope>NUCLEOTIDE SEQUENCE [LARGE SCALE GENOMIC DNA]</scope>
    <source>
        <strain evidence="1 2">BC-1</strain>
    </source>
</reference>
<evidence type="ECO:0000313" key="2">
    <source>
        <dbReference type="Proteomes" id="UP000440367"/>
    </source>
</evidence>
<gene>
    <name evidence="1" type="ORF">PF002_g12218</name>
</gene>